<proteinExistence type="predicted"/>
<gene>
    <name evidence="1" type="ORF">WM43_20540</name>
</gene>
<dbReference type="EMBL" id="CP014774">
    <property type="protein sequence ID" value="ANB54870.1"/>
    <property type="molecule type" value="Genomic_DNA"/>
</dbReference>
<organism evidence="1 2">
    <name type="scientific">Aeromonas veronii</name>
    <dbReference type="NCBI Taxonomy" id="654"/>
    <lineage>
        <taxon>Bacteria</taxon>
        <taxon>Pseudomonadati</taxon>
        <taxon>Pseudomonadota</taxon>
        <taxon>Gammaproteobacteria</taxon>
        <taxon>Aeromonadales</taxon>
        <taxon>Aeromonadaceae</taxon>
        <taxon>Aeromonas</taxon>
    </lineage>
</organism>
<name>A0AAC9BAW7_AERVE</name>
<reference evidence="1 2" key="1">
    <citation type="journal article" date="2016" name="J. Clin. Microbiol.">
        <title>Detection and Whole-Genome Sequencing of Carbapenemase-Producing Aeromonas hydrophila Isolates from Routine Perirectal Surveillance Culture.</title>
        <authorList>
            <person name="Hughes H.Y."/>
            <person name="Conlan S.P."/>
            <person name="Lau A.F."/>
            <person name="Dekker J.P."/>
            <person name="Michelin A.V."/>
            <person name="Youn J.H."/>
            <person name="Henderson D.K."/>
            <person name="Frank K.M."/>
            <person name="Segre J.A."/>
            <person name="Palmore T.N."/>
        </authorList>
    </citation>
    <scope>NUCLEOTIDE SEQUENCE [LARGE SCALE GENOMIC DNA]</scope>
    <source>
        <strain evidence="1 2">AVNIH1</strain>
    </source>
</reference>
<evidence type="ECO:0000313" key="1">
    <source>
        <dbReference type="EMBL" id="ANB54870.1"/>
    </source>
</evidence>
<accession>A0AAC9BAW7</accession>
<evidence type="ECO:0000313" key="2">
    <source>
        <dbReference type="Proteomes" id="UP000076809"/>
    </source>
</evidence>
<sequence length="156" mass="17114">MGEDVKNLSLVSQNVSATSEGLLAILRSSPEYGDHFAHIAVTPLAQWQAAKTEAAILLIDGDAPWQDAGFARAEDETIGLPVLPLLIRKGDKELTVCGPDVRDPRFYFVSNGIVLDESELAEPACSRVLLSKLESYFPLLPRLIMLRQRKPVAMLN</sequence>
<protein>
    <submittedName>
        <fullName evidence="1">Uncharacterized protein</fullName>
    </submittedName>
</protein>
<dbReference type="AlphaFoldDB" id="A0AAC9BAW7"/>
<dbReference type="Proteomes" id="UP000076809">
    <property type="component" value="Chromosome"/>
</dbReference>